<proteinExistence type="predicted"/>
<protein>
    <recommendedName>
        <fullName evidence="1">Tautomerase cis-CaaD-like domain-containing protein</fullName>
    </recommendedName>
</protein>
<feature type="domain" description="Tautomerase cis-CaaD-like" evidence="1">
    <location>
        <begin position="1"/>
        <end position="116"/>
    </location>
</feature>
<comment type="caution">
    <text evidence="2">The sequence shown here is derived from an EMBL/GenBank/DDBJ whole genome shotgun (WGS) entry which is preliminary data.</text>
</comment>
<organism evidence="2 3">
    <name type="scientific">Colletotrichum noveboracense</name>
    <dbReference type="NCBI Taxonomy" id="2664923"/>
    <lineage>
        <taxon>Eukaryota</taxon>
        <taxon>Fungi</taxon>
        <taxon>Dikarya</taxon>
        <taxon>Ascomycota</taxon>
        <taxon>Pezizomycotina</taxon>
        <taxon>Sordariomycetes</taxon>
        <taxon>Hypocreomycetidae</taxon>
        <taxon>Glomerellales</taxon>
        <taxon>Glomerellaceae</taxon>
        <taxon>Colletotrichum</taxon>
        <taxon>Colletotrichum gloeosporioides species complex</taxon>
    </lineage>
</organism>
<dbReference type="AlphaFoldDB" id="A0A9W4RX71"/>
<dbReference type="InterPro" id="IPR028116">
    <property type="entry name" value="Cis-CaaD-like"/>
</dbReference>
<evidence type="ECO:0000313" key="3">
    <source>
        <dbReference type="Proteomes" id="UP001152533"/>
    </source>
</evidence>
<name>A0A9W4RX71_9PEZI</name>
<reference evidence="2" key="1">
    <citation type="submission" date="2022-08" db="EMBL/GenBank/DDBJ databases">
        <authorList>
            <person name="Giroux E."/>
            <person name="Giroux E."/>
        </authorList>
    </citation>
    <scope>NUCLEOTIDE SEQUENCE</scope>
    <source>
        <strain evidence="2">H1091258</strain>
    </source>
</reference>
<evidence type="ECO:0000313" key="2">
    <source>
        <dbReference type="EMBL" id="CAI0649070.1"/>
    </source>
</evidence>
<sequence>MPLHEVSFAAPLTAAQKAELAKAMTDIHAGAFQTPRWFVNVVFTDASQHTWFVGGRPCMPPRILTTDVVLKRLSNRITAFVRNGAHRTREAWEQLCQDINSAWRQIVHRSYNVNGLPPNELELAAIFIMGELLAGLKVGLPVPKAGEEQLWAQQHFEVFKQRATLGDEVFVDVLGEMEGSPWLKNSPQS</sequence>
<dbReference type="InterPro" id="IPR014347">
    <property type="entry name" value="Tautomerase/MIF_sf"/>
</dbReference>
<dbReference type="Gene3D" id="3.30.429.10">
    <property type="entry name" value="Macrophage Migration Inhibitory Factor"/>
    <property type="match status" value="1"/>
</dbReference>
<evidence type="ECO:0000259" key="1">
    <source>
        <dbReference type="Pfam" id="PF14832"/>
    </source>
</evidence>
<dbReference type="Proteomes" id="UP001152533">
    <property type="component" value="Unassembled WGS sequence"/>
</dbReference>
<accession>A0A9W4RX71</accession>
<gene>
    <name evidence="2" type="ORF">CGXH109_LOCUS82245</name>
</gene>
<dbReference type="Pfam" id="PF14832">
    <property type="entry name" value="Tautomerase_3"/>
    <property type="match status" value="1"/>
</dbReference>
<dbReference type="SUPFAM" id="SSF55331">
    <property type="entry name" value="Tautomerase/MIF"/>
    <property type="match status" value="1"/>
</dbReference>
<dbReference type="EMBL" id="CAMGZC010000644">
    <property type="protein sequence ID" value="CAI0649070.1"/>
    <property type="molecule type" value="Genomic_DNA"/>
</dbReference>
<keyword evidence="3" id="KW-1185">Reference proteome</keyword>